<dbReference type="AlphaFoldDB" id="A0A5C5CF58"/>
<accession>A0A5C5CF58</accession>
<dbReference type="Pfam" id="PF04773">
    <property type="entry name" value="FecR"/>
    <property type="match status" value="1"/>
</dbReference>
<dbReference type="PANTHER" id="PTHR30273">
    <property type="entry name" value="PERIPLASMIC SIGNAL SENSOR AND SIGMA FACTOR ACTIVATOR FECR-RELATED"/>
    <property type="match status" value="1"/>
</dbReference>
<evidence type="ECO:0000313" key="6">
    <source>
        <dbReference type="Proteomes" id="UP000553980"/>
    </source>
</evidence>
<dbReference type="PROSITE" id="PS51318">
    <property type="entry name" value="TAT"/>
    <property type="match status" value="1"/>
</dbReference>
<dbReference type="RefSeq" id="WP_140022247.1">
    <property type="nucleotide sequence ID" value="NZ_JACIEX010000012.1"/>
</dbReference>
<proteinExistence type="predicted"/>
<gene>
    <name evidence="4" type="ORF">FIB18_19300</name>
    <name evidence="3" type="ORF">GGQ79_004249</name>
</gene>
<dbReference type="OrthoDB" id="9798846at2"/>
<evidence type="ECO:0000256" key="1">
    <source>
        <dbReference type="SAM" id="Phobius"/>
    </source>
</evidence>
<sequence>MNETTTDQERLLDEAIDLTIRLQNDPGNPVAIELIRAWRARGPQHEEVWARVSKVHGASGKVLTEKRRTERRDSLGLTRRNFMIGGLAAFGTGALAYSFGPGMLLQARADYMTEKGEIRRISLPDGSIATLGPESAIALDFRSERRTIDLLAGMSFFEVVGDATRPFSVLSGTFSATALGTAFDVSNDAGILTVSVDHGLVDVRASDSALETGVNLAKGQWITFDPSSGRIDRGQRESGQVASWRDNLIIAERETVSALVARIGRWIPGRIVIADPFIDDQRVSGVFDLNNPLLALQAVVHPTGARVRQISSFVTVISPL</sequence>
<reference evidence="4" key="2">
    <citation type="submission" date="2019-06" db="EMBL/GenBank/DDBJ databases">
        <authorList>
            <person name="Hu M."/>
        </authorList>
    </citation>
    <scope>NUCLEOTIDE SEQUENCE</scope>
    <source>
        <strain evidence="4">08RB2639</strain>
    </source>
</reference>
<dbReference type="GO" id="GO:0016989">
    <property type="term" value="F:sigma factor antagonist activity"/>
    <property type="evidence" value="ECO:0007669"/>
    <property type="project" value="TreeGrafter"/>
</dbReference>
<dbReference type="Proteomes" id="UP000313390">
    <property type="component" value="Unassembled WGS sequence"/>
</dbReference>
<evidence type="ECO:0000313" key="4">
    <source>
        <dbReference type="EMBL" id="TNV09605.1"/>
    </source>
</evidence>
<name>A0A5C5CF58_9HYPH</name>
<protein>
    <submittedName>
        <fullName evidence="4">DUF4880 domain-containing protein</fullName>
    </submittedName>
    <submittedName>
        <fullName evidence="3">Transmembrane sensor</fullName>
    </submittedName>
</protein>
<feature type="transmembrane region" description="Helical" evidence="1">
    <location>
        <begin position="81"/>
        <end position="100"/>
    </location>
</feature>
<dbReference type="PIRSF" id="PIRSF018266">
    <property type="entry name" value="FecR"/>
    <property type="match status" value="1"/>
</dbReference>
<feature type="domain" description="FecR protein" evidence="2">
    <location>
        <begin position="110"/>
        <end position="201"/>
    </location>
</feature>
<keyword evidence="1" id="KW-1133">Transmembrane helix</keyword>
<organism evidence="4 5">
    <name type="scientific">Brucella pecoris</name>
    <dbReference type="NCBI Taxonomy" id="867683"/>
    <lineage>
        <taxon>Bacteria</taxon>
        <taxon>Pseudomonadati</taxon>
        <taxon>Pseudomonadota</taxon>
        <taxon>Alphaproteobacteria</taxon>
        <taxon>Hyphomicrobiales</taxon>
        <taxon>Brucellaceae</taxon>
        <taxon>Brucella/Ochrobactrum group</taxon>
        <taxon>Brucella</taxon>
    </lineage>
</organism>
<evidence type="ECO:0000259" key="2">
    <source>
        <dbReference type="Pfam" id="PF04773"/>
    </source>
</evidence>
<reference evidence="3 6" key="3">
    <citation type="submission" date="2020-08" db="EMBL/GenBank/DDBJ databases">
        <title>Genomic Encyclopedia of Type Strains, Phase IV (KMG-IV): sequencing the most valuable type-strain genomes for metagenomic binning, comparative biology and taxonomic classification.</title>
        <authorList>
            <person name="Goeker M."/>
        </authorList>
    </citation>
    <scope>NUCLEOTIDE SEQUENCE [LARGE SCALE GENOMIC DNA]</scope>
    <source>
        <strain evidence="3 6">DSM 23868</strain>
    </source>
</reference>
<dbReference type="Proteomes" id="UP000553980">
    <property type="component" value="Unassembled WGS sequence"/>
</dbReference>
<keyword evidence="6" id="KW-1185">Reference proteome</keyword>
<comment type="caution">
    <text evidence="4">The sequence shown here is derived from an EMBL/GenBank/DDBJ whole genome shotgun (WGS) entry which is preliminary data.</text>
</comment>
<dbReference type="Gene3D" id="2.60.120.1440">
    <property type="match status" value="1"/>
</dbReference>
<dbReference type="InterPro" id="IPR006311">
    <property type="entry name" value="TAT_signal"/>
</dbReference>
<evidence type="ECO:0000313" key="5">
    <source>
        <dbReference type="Proteomes" id="UP000313390"/>
    </source>
</evidence>
<keyword evidence="1" id="KW-0472">Membrane</keyword>
<dbReference type="InterPro" id="IPR006860">
    <property type="entry name" value="FecR"/>
</dbReference>
<dbReference type="EMBL" id="JACIEX010000012">
    <property type="protein sequence ID" value="MBB4095697.1"/>
    <property type="molecule type" value="Genomic_DNA"/>
</dbReference>
<dbReference type="InterPro" id="IPR012373">
    <property type="entry name" value="Ferrdict_sens_TM"/>
</dbReference>
<keyword evidence="1 3" id="KW-0812">Transmembrane</keyword>
<dbReference type="EMBL" id="VEWK01000012">
    <property type="protein sequence ID" value="TNV09605.1"/>
    <property type="molecule type" value="Genomic_DNA"/>
</dbReference>
<evidence type="ECO:0000313" key="3">
    <source>
        <dbReference type="EMBL" id="MBB4095697.1"/>
    </source>
</evidence>
<reference evidence="4 5" key="1">
    <citation type="journal article" date="2011" name="Int. J. Syst. Evol. Microbiol.">
        <title>Ochrobactrum pecoris sp. nov., isolated from farm animals.</title>
        <authorList>
            <person name="Kampfer P."/>
            <person name="Huber B."/>
            <person name="Busse H.J."/>
            <person name="Scholz H.C."/>
            <person name="Tomaso H."/>
            <person name="Hotzel H."/>
            <person name="Melzer F."/>
        </authorList>
    </citation>
    <scope>NUCLEOTIDE SEQUENCE [LARGE SCALE GENOMIC DNA]</scope>
    <source>
        <strain evidence="4 5">08RB2639</strain>
    </source>
</reference>
<dbReference type="PANTHER" id="PTHR30273:SF2">
    <property type="entry name" value="PROTEIN FECR"/>
    <property type="match status" value="1"/>
</dbReference>